<keyword evidence="1" id="KW-0472">Membrane</keyword>
<proteinExistence type="predicted"/>
<dbReference type="RefSeq" id="XP_018687195.1">
    <property type="nucleotide sequence ID" value="XM_018843455.1"/>
</dbReference>
<keyword evidence="3" id="KW-1185">Reference proteome</keyword>
<feature type="transmembrane region" description="Helical" evidence="1">
    <location>
        <begin position="21"/>
        <end position="43"/>
    </location>
</feature>
<organism evidence="2 3">
    <name type="scientific">Fonsecaea erecta</name>
    <dbReference type="NCBI Taxonomy" id="1367422"/>
    <lineage>
        <taxon>Eukaryota</taxon>
        <taxon>Fungi</taxon>
        <taxon>Dikarya</taxon>
        <taxon>Ascomycota</taxon>
        <taxon>Pezizomycotina</taxon>
        <taxon>Eurotiomycetes</taxon>
        <taxon>Chaetothyriomycetidae</taxon>
        <taxon>Chaetothyriales</taxon>
        <taxon>Herpotrichiellaceae</taxon>
        <taxon>Fonsecaea</taxon>
    </lineage>
</organism>
<protein>
    <submittedName>
        <fullName evidence="2">Uncharacterized protein</fullName>
    </submittedName>
</protein>
<reference evidence="2 3" key="1">
    <citation type="submission" date="2016-04" db="EMBL/GenBank/DDBJ databases">
        <title>Draft genome of Fonsecaea erecta CBS 125763.</title>
        <authorList>
            <person name="Weiss V.A."/>
            <person name="Vicente V.A."/>
            <person name="Raittz R.T."/>
            <person name="Moreno L.F."/>
            <person name="De Souza E.M."/>
            <person name="Pedrosa F.O."/>
            <person name="Steffens M.B."/>
            <person name="Faoro H."/>
            <person name="Tadra-Sfeir M.Z."/>
            <person name="Najafzadeh M.J."/>
            <person name="Felipe M.S."/>
            <person name="Teixeira M."/>
            <person name="Sun J."/>
            <person name="Xi L."/>
            <person name="Gomes R."/>
            <person name="De Azevedo C.M."/>
            <person name="Salgado C.G."/>
            <person name="Da Silva M.B."/>
            <person name="Nascimento M.F."/>
            <person name="Queiroz-Telles F."/>
            <person name="Attili D.S."/>
            <person name="Gorbushina A."/>
        </authorList>
    </citation>
    <scope>NUCLEOTIDE SEQUENCE [LARGE SCALE GENOMIC DNA]</scope>
    <source>
        <strain evidence="2 3">CBS 125763</strain>
    </source>
</reference>
<sequence length="127" mass="14307">MARPVSKIGEYLPLSKHYFRLLIMYEIIEYLPVFLAHVFAALASCMNVGCKAVRYHGTPSNKADPNLITTTILIFFSDESVSQARRGQSLLNPSFFWFSMSDFESDVGDGDTAASTWRQIDVRPSFS</sequence>
<comment type="caution">
    <text evidence="2">The sequence shown here is derived from an EMBL/GenBank/DDBJ whole genome shotgun (WGS) entry which is preliminary data.</text>
</comment>
<accession>A0A178Z206</accession>
<dbReference type="GeneID" id="30016118"/>
<name>A0A178Z206_9EURO</name>
<dbReference type="AlphaFoldDB" id="A0A178Z206"/>
<dbReference type="Proteomes" id="UP000078343">
    <property type="component" value="Unassembled WGS sequence"/>
</dbReference>
<keyword evidence="1" id="KW-0812">Transmembrane</keyword>
<evidence type="ECO:0000256" key="1">
    <source>
        <dbReference type="SAM" id="Phobius"/>
    </source>
</evidence>
<dbReference type="EMBL" id="LVYI01000019">
    <property type="protein sequence ID" value="OAP53828.1"/>
    <property type="molecule type" value="Genomic_DNA"/>
</dbReference>
<evidence type="ECO:0000313" key="3">
    <source>
        <dbReference type="Proteomes" id="UP000078343"/>
    </source>
</evidence>
<gene>
    <name evidence="2" type="ORF">AYL99_11951</name>
</gene>
<evidence type="ECO:0000313" key="2">
    <source>
        <dbReference type="EMBL" id="OAP53828.1"/>
    </source>
</evidence>
<keyword evidence="1" id="KW-1133">Transmembrane helix</keyword>